<accession>A0AAV4BZ26</accession>
<sequence>MENFGQIVYVYNQIDYIICKQGQKHLITNAQSYGETKVCSDYKLVKTTFELSKYNIWKPTTRKRNNRELLGRDSETTKKYTTQLSELLSENDPSQSAKYQLDYVKQSIESAVNTNISETPRQKTFKIYDKEIQDLSELQKKLRIKIQNSKETNKTECQKKGKKLHFA</sequence>
<evidence type="ECO:0000313" key="2">
    <source>
        <dbReference type="Proteomes" id="UP000735302"/>
    </source>
</evidence>
<keyword evidence="2" id="KW-1185">Reference proteome</keyword>
<proteinExistence type="predicted"/>
<protein>
    <submittedName>
        <fullName evidence="1">Uncharacterized protein</fullName>
    </submittedName>
</protein>
<dbReference type="AlphaFoldDB" id="A0AAV4BZ26"/>
<name>A0AAV4BZ26_9GAST</name>
<organism evidence="1 2">
    <name type="scientific">Plakobranchus ocellatus</name>
    <dbReference type="NCBI Taxonomy" id="259542"/>
    <lineage>
        <taxon>Eukaryota</taxon>
        <taxon>Metazoa</taxon>
        <taxon>Spiralia</taxon>
        <taxon>Lophotrochozoa</taxon>
        <taxon>Mollusca</taxon>
        <taxon>Gastropoda</taxon>
        <taxon>Heterobranchia</taxon>
        <taxon>Euthyneura</taxon>
        <taxon>Panpulmonata</taxon>
        <taxon>Sacoglossa</taxon>
        <taxon>Placobranchoidea</taxon>
        <taxon>Plakobranchidae</taxon>
        <taxon>Plakobranchus</taxon>
    </lineage>
</organism>
<dbReference type="Proteomes" id="UP000735302">
    <property type="component" value="Unassembled WGS sequence"/>
</dbReference>
<gene>
    <name evidence="1" type="ORF">PoB_005061900</name>
</gene>
<evidence type="ECO:0000313" key="1">
    <source>
        <dbReference type="EMBL" id="GFO24114.1"/>
    </source>
</evidence>
<comment type="caution">
    <text evidence="1">The sequence shown here is derived from an EMBL/GenBank/DDBJ whole genome shotgun (WGS) entry which is preliminary data.</text>
</comment>
<reference evidence="1 2" key="1">
    <citation type="journal article" date="2021" name="Elife">
        <title>Chloroplast acquisition without the gene transfer in kleptoplastic sea slugs, Plakobranchus ocellatus.</title>
        <authorList>
            <person name="Maeda T."/>
            <person name="Takahashi S."/>
            <person name="Yoshida T."/>
            <person name="Shimamura S."/>
            <person name="Takaki Y."/>
            <person name="Nagai Y."/>
            <person name="Toyoda A."/>
            <person name="Suzuki Y."/>
            <person name="Arimoto A."/>
            <person name="Ishii H."/>
            <person name="Satoh N."/>
            <person name="Nishiyama T."/>
            <person name="Hasebe M."/>
            <person name="Maruyama T."/>
            <person name="Minagawa J."/>
            <person name="Obokata J."/>
            <person name="Shigenobu S."/>
        </authorList>
    </citation>
    <scope>NUCLEOTIDE SEQUENCE [LARGE SCALE GENOMIC DNA]</scope>
</reference>
<dbReference type="EMBL" id="BLXT01005595">
    <property type="protein sequence ID" value="GFO24114.1"/>
    <property type="molecule type" value="Genomic_DNA"/>
</dbReference>